<evidence type="ECO:0000256" key="1">
    <source>
        <dbReference type="ARBA" id="ARBA00006636"/>
    </source>
</evidence>
<evidence type="ECO:0000256" key="5">
    <source>
        <dbReference type="PROSITE-ProRule" id="PRU00169"/>
    </source>
</evidence>
<feature type="modified residue" description="4-aspartylphosphate" evidence="5">
    <location>
        <position position="72"/>
    </location>
</feature>
<dbReference type="PROSITE" id="PS50042">
    <property type="entry name" value="CNMP_BINDING_3"/>
    <property type="match status" value="1"/>
</dbReference>
<comment type="caution">
    <text evidence="11">The sequence shown here is derived from an EMBL/GenBank/DDBJ whole genome shotgun (WGS) entry which is preliminary data.</text>
</comment>
<dbReference type="CDD" id="cd07205">
    <property type="entry name" value="Pat_PNPLA6_PNPLA7_NTE1_like"/>
    <property type="match status" value="1"/>
</dbReference>
<dbReference type="GO" id="GO:0004622">
    <property type="term" value="F:phosphatidylcholine lysophospholipase activity"/>
    <property type="evidence" value="ECO:0007669"/>
    <property type="project" value="UniProtKB-ARBA"/>
</dbReference>
<dbReference type="Pfam" id="PF01734">
    <property type="entry name" value="Patatin"/>
    <property type="match status" value="1"/>
</dbReference>
<dbReference type="InterPro" id="IPR027417">
    <property type="entry name" value="P-loop_NTPase"/>
</dbReference>
<dbReference type="Proteomes" id="UP000649604">
    <property type="component" value="Unassembled WGS sequence"/>
</dbReference>
<dbReference type="InterPro" id="IPR016035">
    <property type="entry name" value="Acyl_Trfase/lysoPLipase"/>
</dbReference>
<gene>
    <name evidence="11" type="ORF">GF339_12835</name>
</gene>
<keyword evidence="4 6" id="KW-0443">Lipid metabolism</keyword>
<dbReference type="InterPro" id="IPR001789">
    <property type="entry name" value="Sig_transdc_resp-reg_receiver"/>
</dbReference>
<evidence type="ECO:0000259" key="10">
    <source>
        <dbReference type="PROSITE" id="PS51635"/>
    </source>
</evidence>
<dbReference type="Pfam" id="PF00072">
    <property type="entry name" value="Response_reg"/>
    <property type="match status" value="1"/>
</dbReference>
<dbReference type="SUPFAM" id="SSF52151">
    <property type="entry name" value="FabD/lysophospholipase-like"/>
    <property type="match status" value="1"/>
</dbReference>
<sequence>MTMTHMPQSSREENYIICVDDEQSILNQLSTQLEEAFGDLCVVENAESAEEALEVIEDIQQAGGRVLLVISDQVMPGMKGDRFLEEVNEILPHAHKILLTGYAGLESAMYAINYAGLDRYIEKPWDKEEFLAVVRYLLGTTVETKVPVGTFRLRDALHNVLIFRDLPIGAIDLIIEKLKPIEFPKDTTIFRIDDPGDCMYIIKSGEVKVVAGTDDTGEVLAYLGRGNYFGEMALLTGEARSASVITVMDSELFMLTKEEFDFLLAKHPTIALSLSHVLSQRLRDISIKKAGRQNKIICTLNAIQKPREKLLIVDIARKIRKETNGRVVIIDLASTDPDLAALINLQHGTTGTRWIIDNLDNIQEQELTQLLPEDEEGVKFFTPSRQEVSLIASSLIPILSLLKEFYNFILVNFNAETTLDPMMVKTMEQANTILYLLEQTDKAFEQEITVLQKIHHEFPRLMKKIEVVAARYTPNYPVSELLYSLVEGHHIHYLRLNEQSLQFLVKKSPPAEGVARNHEIAPVNRDVSRIARRLGNVSVGLVLGGGGARAYAHLGILKVLQEEGIPIDIIAGTSMGAFIGALHVMGKSIDEIIEISRDNWRKLNSPISWSLPRIAFIKGKRIENMVHDIFGDTLIEDLPIPFFCVAGDLVSGQEVVLGQGKLYKAILATGALPGFFEPVAFENMYLVDGGVVNNVPGDVLKKQGIDIVIAVDVTPEREVHLIPAIDSATEIHREKNLARSLISYARQLKSRYWSILLPRIIMRVIAIEGLEITRNKSRYFDIHIKPNLEDFDLFDFRRLPEIVALGEQTGRQEIVKIRETINALKHEPGKSQEPPTRRSQTKS</sequence>
<feature type="domain" description="PNPLA" evidence="10">
    <location>
        <begin position="541"/>
        <end position="701"/>
    </location>
</feature>
<dbReference type="InterPro" id="IPR050301">
    <property type="entry name" value="NTE"/>
</dbReference>
<dbReference type="GO" id="GO:0016042">
    <property type="term" value="P:lipid catabolic process"/>
    <property type="evidence" value="ECO:0007669"/>
    <property type="project" value="UniProtKB-UniRule"/>
</dbReference>
<evidence type="ECO:0000313" key="11">
    <source>
        <dbReference type="EMBL" id="MBD3325469.1"/>
    </source>
</evidence>
<keyword evidence="2 6" id="KW-0378">Hydrolase</keyword>
<dbReference type="PANTHER" id="PTHR14226">
    <property type="entry name" value="NEUROPATHY TARGET ESTERASE/SWISS CHEESE D.MELANOGASTER"/>
    <property type="match status" value="1"/>
</dbReference>
<feature type="region of interest" description="Disordered" evidence="7">
    <location>
        <begin position="824"/>
        <end position="843"/>
    </location>
</feature>
<dbReference type="Gene3D" id="2.60.120.10">
    <property type="entry name" value="Jelly Rolls"/>
    <property type="match status" value="1"/>
</dbReference>
<dbReference type="SMART" id="SM00448">
    <property type="entry name" value="REC"/>
    <property type="match status" value="1"/>
</dbReference>
<organism evidence="11 12">
    <name type="scientific">candidate division KSB3 bacterium</name>
    <dbReference type="NCBI Taxonomy" id="2044937"/>
    <lineage>
        <taxon>Bacteria</taxon>
        <taxon>candidate division KSB3</taxon>
    </lineage>
</organism>
<dbReference type="InterPro" id="IPR002641">
    <property type="entry name" value="PNPLA_dom"/>
</dbReference>
<dbReference type="InterPro" id="IPR000595">
    <property type="entry name" value="cNMP-bd_dom"/>
</dbReference>
<dbReference type="AlphaFoldDB" id="A0A9D5Q645"/>
<dbReference type="SUPFAM" id="SSF52172">
    <property type="entry name" value="CheY-like"/>
    <property type="match status" value="1"/>
</dbReference>
<dbReference type="InterPro" id="IPR014710">
    <property type="entry name" value="RmlC-like_jellyroll"/>
</dbReference>
<dbReference type="CDD" id="cd00038">
    <property type="entry name" value="CAP_ED"/>
    <property type="match status" value="1"/>
</dbReference>
<comment type="similarity">
    <text evidence="1">Belongs to the NTE family.</text>
</comment>
<feature type="active site" description="Proton acceptor" evidence="6">
    <location>
        <position position="688"/>
    </location>
</feature>
<dbReference type="EMBL" id="WJJP01000417">
    <property type="protein sequence ID" value="MBD3325469.1"/>
    <property type="molecule type" value="Genomic_DNA"/>
</dbReference>
<feature type="domain" description="Cyclic nucleotide-binding" evidence="8">
    <location>
        <begin position="162"/>
        <end position="264"/>
    </location>
</feature>
<feature type="active site" description="Nucleophile" evidence="6">
    <location>
        <position position="574"/>
    </location>
</feature>
<dbReference type="PANTHER" id="PTHR14226:SF76">
    <property type="entry name" value="NTE FAMILY PROTEIN RSSA"/>
    <property type="match status" value="1"/>
</dbReference>
<keyword evidence="3 6" id="KW-0442">Lipid degradation</keyword>
<comment type="caution">
    <text evidence="6">Lacks conserved residue(s) required for the propagation of feature annotation.</text>
</comment>
<dbReference type="InterPro" id="IPR018490">
    <property type="entry name" value="cNMP-bd_dom_sf"/>
</dbReference>
<reference evidence="11" key="1">
    <citation type="submission" date="2019-11" db="EMBL/GenBank/DDBJ databases">
        <title>Microbial mats filling the niche in hypersaline microbial mats.</title>
        <authorList>
            <person name="Wong H.L."/>
            <person name="Macleod F.I."/>
            <person name="White R.A. III"/>
            <person name="Burns B.P."/>
        </authorList>
    </citation>
    <scope>NUCLEOTIDE SEQUENCE</scope>
    <source>
        <strain evidence="11">Rbin_158</strain>
    </source>
</reference>
<dbReference type="Gene3D" id="3.40.50.2300">
    <property type="match status" value="1"/>
</dbReference>
<feature type="compositionally biased region" description="Polar residues" evidence="7">
    <location>
        <begin position="833"/>
        <end position="843"/>
    </location>
</feature>
<dbReference type="PROSITE" id="PS00889">
    <property type="entry name" value="CNMP_BINDING_2"/>
    <property type="match status" value="1"/>
</dbReference>
<dbReference type="Gene3D" id="3.40.50.300">
    <property type="entry name" value="P-loop containing nucleotide triphosphate hydrolases"/>
    <property type="match status" value="1"/>
</dbReference>
<dbReference type="SMART" id="SM00100">
    <property type="entry name" value="cNMP"/>
    <property type="match status" value="1"/>
</dbReference>
<evidence type="ECO:0000256" key="4">
    <source>
        <dbReference type="ARBA" id="ARBA00023098"/>
    </source>
</evidence>
<dbReference type="PROSITE" id="PS51635">
    <property type="entry name" value="PNPLA"/>
    <property type="match status" value="1"/>
</dbReference>
<feature type="domain" description="Response regulatory" evidence="9">
    <location>
        <begin position="15"/>
        <end position="138"/>
    </location>
</feature>
<evidence type="ECO:0000256" key="6">
    <source>
        <dbReference type="PROSITE-ProRule" id="PRU01161"/>
    </source>
</evidence>
<proteinExistence type="inferred from homology"/>
<dbReference type="SUPFAM" id="SSF51206">
    <property type="entry name" value="cAMP-binding domain-like"/>
    <property type="match status" value="1"/>
</dbReference>
<name>A0A9D5Q645_9BACT</name>
<feature type="short sequence motif" description="GXSXG" evidence="6">
    <location>
        <begin position="572"/>
        <end position="576"/>
    </location>
</feature>
<feature type="short sequence motif" description="DGA/G" evidence="6">
    <location>
        <begin position="688"/>
        <end position="690"/>
    </location>
</feature>
<dbReference type="InterPro" id="IPR018488">
    <property type="entry name" value="cNMP-bd_CS"/>
</dbReference>
<dbReference type="Pfam" id="PF00027">
    <property type="entry name" value="cNMP_binding"/>
    <property type="match status" value="1"/>
</dbReference>
<keyword evidence="5" id="KW-0597">Phosphoprotein</keyword>
<evidence type="ECO:0000256" key="2">
    <source>
        <dbReference type="ARBA" id="ARBA00022801"/>
    </source>
</evidence>
<evidence type="ECO:0000259" key="8">
    <source>
        <dbReference type="PROSITE" id="PS50042"/>
    </source>
</evidence>
<evidence type="ECO:0000259" key="9">
    <source>
        <dbReference type="PROSITE" id="PS50110"/>
    </source>
</evidence>
<accession>A0A9D5Q645</accession>
<evidence type="ECO:0000256" key="7">
    <source>
        <dbReference type="SAM" id="MobiDB-lite"/>
    </source>
</evidence>
<protein>
    <submittedName>
        <fullName evidence="11">Cyclic nucleotide-binding domain-containing protein</fullName>
    </submittedName>
</protein>
<dbReference type="GO" id="GO:0000160">
    <property type="term" value="P:phosphorelay signal transduction system"/>
    <property type="evidence" value="ECO:0007669"/>
    <property type="project" value="InterPro"/>
</dbReference>
<dbReference type="Gene3D" id="3.40.1090.10">
    <property type="entry name" value="Cytosolic phospholipase A2 catalytic domain"/>
    <property type="match status" value="2"/>
</dbReference>
<evidence type="ECO:0000256" key="3">
    <source>
        <dbReference type="ARBA" id="ARBA00022963"/>
    </source>
</evidence>
<dbReference type="PROSITE" id="PS50110">
    <property type="entry name" value="RESPONSE_REGULATORY"/>
    <property type="match status" value="1"/>
</dbReference>
<evidence type="ECO:0000313" key="12">
    <source>
        <dbReference type="Proteomes" id="UP000649604"/>
    </source>
</evidence>
<dbReference type="InterPro" id="IPR011006">
    <property type="entry name" value="CheY-like_superfamily"/>
</dbReference>